<name>A0A6C0H2W3_9ZZZZ</name>
<dbReference type="PANTHER" id="PTHR43563">
    <property type="entry name" value="AMINE OXIDASE"/>
    <property type="match status" value="1"/>
</dbReference>
<proteinExistence type="predicted"/>
<dbReference type="Pfam" id="PF13450">
    <property type="entry name" value="NAD_binding_8"/>
    <property type="match status" value="1"/>
</dbReference>
<evidence type="ECO:0000313" key="1">
    <source>
        <dbReference type="EMBL" id="QHT74892.1"/>
    </source>
</evidence>
<protein>
    <submittedName>
        <fullName evidence="1">Uncharacterized protein</fullName>
    </submittedName>
</protein>
<dbReference type="AlphaFoldDB" id="A0A6C0H2W3"/>
<dbReference type="InterPro" id="IPR050703">
    <property type="entry name" value="Flavin_MAO"/>
</dbReference>
<dbReference type="GO" id="GO:0016491">
    <property type="term" value="F:oxidoreductase activity"/>
    <property type="evidence" value="ECO:0007669"/>
    <property type="project" value="UniProtKB-ARBA"/>
</dbReference>
<dbReference type="EMBL" id="MN739859">
    <property type="protein sequence ID" value="QHT74892.1"/>
    <property type="molecule type" value="Genomic_DNA"/>
</dbReference>
<dbReference type="SUPFAM" id="SSF51905">
    <property type="entry name" value="FAD/NAD(P)-binding domain"/>
    <property type="match status" value="1"/>
</dbReference>
<dbReference type="Gene3D" id="3.50.50.60">
    <property type="entry name" value="FAD/NAD(P)-binding domain"/>
    <property type="match status" value="1"/>
</dbReference>
<reference evidence="1" key="1">
    <citation type="journal article" date="2020" name="Nature">
        <title>Giant virus diversity and host interactions through global metagenomics.</title>
        <authorList>
            <person name="Schulz F."/>
            <person name="Roux S."/>
            <person name="Paez-Espino D."/>
            <person name="Jungbluth S."/>
            <person name="Walsh D.A."/>
            <person name="Denef V.J."/>
            <person name="McMahon K.D."/>
            <person name="Konstantinidis K.T."/>
            <person name="Eloe-Fadrosh E.A."/>
            <person name="Kyrpides N.C."/>
            <person name="Woyke T."/>
        </authorList>
    </citation>
    <scope>NUCLEOTIDE SEQUENCE</scope>
    <source>
        <strain evidence="1">GVMAG-M-3300023179-62</strain>
    </source>
</reference>
<dbReference type="PANTHER" id="PTHR43563:SF1">
    <property type="entry name" value="AMINE OXIDASE [FLAVIN-CONTAINING] B"/>
    <property type="match status" value="1"/>
</dbReference>
<sequence length="401" mass="46507">MQEKEVIIIGAGISGLYSAYKLKSIYPKSNITILEQNQIGGRMGTQSFEGTDVVTGAGVGRKRKDKLLIKLLNELKIPYREFISKHYYSKTLGDRSCNVKETFMKLRKRYTPCKKTFKAYAESILGTEKYKTFVTCSGYTDYEQEDAYDTLCHYGFNDNYENWTALSISWTKLLLALIYKIKMRNIHLRSRVEKIERVSDNHFFVYTNKHNYTCNMIIVATAIDSIRRLLPRENIYKGIKGQTFLRLYGKFSKCSIPIMKEYVKGYTIVPQPLQKIIPMNPDNGVYMIAYNDNKNSKNLKKWLENTEENREKLCTLIKKALCIPTETKIYLTSIVGFYWDIGTHYYTPLDRRKYNNRFEFIKDAQHPMDGILVVGESVSINQGWVEGALKSVECVINCKSL</sequence>
<accession>A0A6C0H2W3</accession>
<dbReference type="InterPro" id="IPR036188">
    <property type="entry name" value="FAD/NAD-bd_sf"/>
</dbReference>
<organism evidence="1">
    <name type="scientific">viral metagenome</name>
    <dbReference type="NCBI Taxonomy" id="1070528"/>
    <lineage>
        <taxon>unclassified sequences</taxon>
        <taxon>metagenomes</taxon>
        <taxon>organismal metagenomes</taxon>
    </lineage>
</organism>